<dbReference type="Ensembl" id="ENSCINT00000035375.1">
    <property type="protein sequence ID" value="ENSCINP00000029920.1"/>
    <property type="gene ID" value="ENSCING00000024256.1"/>
</dbReference>
<reference evidence="1" key="2">
    <citation type="journal article" date="2008" name="Genome Biol.">
        <title>Improved genome assembly and evidence-based global gene model set for the chordate Ciona intestinalis: new insight into intron and operon populations.</title>
        <authorList>
            <person name="Satou Y."/>
            <person name="Mineta K."/>
            <person name="Ogasawara M."/>
            <person name="Sasakura Y."/>
            <person name="Shoguchi E."/>
            <person name="Ueno K."/>
            <person name="Yamada L."/>
            <person name="Matsumoto J."/>
            <person name="Wasserscheid J."/>
            <person name="Dewar K."/>
            <person name="Wiley G.B."/>
            <person name="Macmil S.L."/>
            <person name="Roe B.A."/>
            <person name="Zeller R.W."/>
            <person name="Hastings K.E."/>
            <person name="Lemaire P."/>
            <person name="Lindquist E."/>
            <person name="Endo T."/>
            <person name="Hotta K."/>
            <person name="Inaba K."/>
        </authorList>
    </citation>
    <scope>NUCLEOTIDE SEQUENCE [LARGE SCALE GENOMIC DNA]</scope>
    <source>
        <strain evidence="1">wild type</strain>
    </source>
</reference>
<protein>
    <submittedName>
        <fullName evidence="1">Uncharacterized protein</fullName>
    </submittedName>
</protein>
<proteinExistence type="predicted"/>
<dbReference type="InParanoid" id="H2XJT8"/>
<organism evidence="1 2">
    <name type="scientific">Ciona intestinalis</name>
    <name type="common">Transparent sea squirt</name>
    <name type="synonym">Ascidia intestinalis</name>
    <dbReference type="NCBI Taxonomy" id="7719"/>
    <lineage>
        <taxon>Eukaryota</taxon>
        <taxon>Metazoa</taxon>
        <taxon>Chordata</taxon>
        <taxon>Tunicata</taxon>
        <taxon>Ascidiacea</taxon>
        <taxon>Phlebobranchia</taxon>
        <taxon>Cionidae</taxon>
        <taxon>Ciona</taxon>
    </lineage>
</organism>
<dbReference type="Proteomes" id="UP000008144">
    <property type="component" value="Chromosome 1"/>
</dbReference>
<evidence type="ECO:0000313" key="2">
    <source>
        <dbReference type="Proteomes" id="UP000008144"/>
    </source>
</evidence>
<accession>H2XJT8</accession>
<dbReference type="EMBL" id="EAAA01000055">
    <property type="status" value="NOT_ANNOTATED_CDS"/>
    <property type="molecule type" value="Genomic_DNA"/>
</dbReference>
<evidence type="ECO:0000313" key="1">
    <source>
        <dbReference type="Ensembl" id="ENSCINP00000029920.1"/>
    </source>
</evidence>
<dbReference type="AlphaFoldDB" id="H2XJT8"/>
<keyword evidence="2" id="KW-1185">Reference proteome</keyword>
<dbReference type="HOGENOM" id="CLU_3392161_0_0_1"/>
<sequence>MQKKGLDNLTSIAVFHCCVVHMEALLLSNKHF</sequence>
<reference evidence="1" key="4">
    <citation type="submission" date="2025-09" db="UniProtKB">
        <authorList>
            <consortium name="Ensembl"/>
        </authorList>
    </citation>
    <scope>IDENTIFICATION</scope>
</reference>
<reference evidence="1" key="3">
    <citation type="submission" date="2025-08" db="UniProtKB">
        <authorList>
            <consortium name="Ensembl"/>
        </authorList>
    </citation>
    <scope>IDENTIFICATION</scope>
</reference>
<name>H2XJT8_CIOIN</name>
<reference evidence="2" key="1">
    <citation type="journal article" date="2002" name="Science">
        <title>The draft genome of Ciona intestinalis: insights into chordate and vertebrate origins.</title>
        <authorList>
            <person name="Dehal P."/>
            <person name="Satou Y."/>
            <person name="Campbell R.K."/>
            <person name="Chapman J."/>
            <person name="Degnan B."/>
            <person name="De Tomaso A."/>
            <person name="Davidson B."/>
            <person name="Di Gregorio A."/>
            <person name="Gelpke M."/>
            <person name="Goodstein D.M."/>
            <person name="Harafuji N."/>
            <person name="Hastings K.E."/>
            <person name="Ho I."/>
            <person name="Hotta K."/>
            <person name="Huang W."/>
            <person name="Kawashima T."/>
            <person name="Lemaire P."/>
            <person name="Martinez D."/>
            <person name="Meinertzhagen I.A."/>
            <person name="Necula S."/>
            <person name="Nonaka M."/>
            <person name="Putnam N."/>
            <person name="Rash S."/>
            <person name="Saiga H."/>
            <person name="Satake M."/>
            <person name="Terry A."/>
            <person name="Yamada L."/>
            <person name="Wang H.G."/>
            <person name="Awazu S."/>
            <person name="Azumi K."/>
            <person name="Boore J."/>
            <person name="Branno M."/>
            <person name="Chin-Bow S."/>
            <person name="DeSantis R."/>
            <person name="Doyle S."/>
            <person name="Francino P."/>
            <person name="Keys D.N."/>
            <person name="Haga S."/>
            <person name="Hayashi H."/>
            <person name="Hino K."/>
            <person name="Imai K.S."/>
            <person name="Inaba K."/>
            <person name="Kano S."/>
            <person name="Kobayashi K."/>
            <person name="Kobayashi M."/>
            <person name="Lee B.I."/>
            <person name="Makabe K.W."/>
            <person name="Manohar C."/>
            <person name="Matassi G."/>
            <person name="Medina M."/>
            <person name="Mochizuki Y."/>
            <person name="Mount S."/>
            <person name="Morishita T."/>
            <person name="Miura S."/>
            <person name="Nakayama A."/>
            <person name="Nishizaka S."/>
            <person name="Nomoto H."/>
            <person name="Ohta F."/>
            <person name="Oishi K."/>
            <person name="Rigoutsos I."/>
            <person name="Sano M."/>
            <person name="Sasaki A."/>
            <person name="Sasakura Y."/>
            <person name="Shoguchi E."/>
            <person name="Shin-i T."/>
            <person name="Spagnuolo A."/>
            <person name="Stainier D."/>
            <person name="Suzuki M.M."/>
            <person name="Tassy O."/>
            <person name="Takatori N."/>
            <person name="Tokuoka M."/>
            <person name="Yagi K."/>
            <person name="Yoshizaki F."/>
            <person name="Wada S."/>
            <person name="Zhang C."/>
            <person name="Hyatt P.D."/>
            <person name="Larimer F."/>
            <person name="Detter C."/>
            <person name="Doggett N."/>
            <person name="Glavina T."/>
            <person name="Hawkins T."/>
            <person name="Richardson P."/>
            <person name="Lucas S."/>
            <person name="Kohara Y."/>
            <person name="Levine M."/>
            <person name="Satoh N."/>
            <person name="Rokhsar D.S."/>
        </authorList>
    </citation>
    <scope>NUCLEOTIDE SEQUENCE [LARGE SCALE GENOMIC DNA]</scope>
</reference>